<keyword evidence="4" id="KW-0346">Stress response</keyword>
<dbReference type="EMBL" id="FPBD01000009">
    <property type="protein sequence ID" value="SFU13365.1"/>
    <property type="molecule type" value="Genomic_DNA"/>
</dbReference>
<protein>
    <submittedName>
        <fullName evidence="4">Heat shock protein Hsp15</fullName>
    </submittedName>
</protein>
<dbReference type="InterPro" id="IPR036986">
    <property type="entry name" value="S4_RNA-bd_sf"/>
</dbReference>
<dbReference type="CDD" id="cd00165">
    <property type="entry name" value="S4"/>
    <property type="match status" value="1"/>
</dbReference>
<evidence type="ECO:0000313" key="4">
    <source>
        <dbReference type="EMBL" id="SFU13365.1"/>
    </source>
</evidence>
<keyword evidence="5" id="KW-1185">Reference proteome</keyword>
<dbReference type="SMART" id="SM00363">
    <property type="entry name" value="S4"/>
    <property type="match status" value="1"/>
</dbReference>
<organism evidence="4 5">
    <name type="scientific">Pseudovibrio denitrificans</name>
    <dbReference type="NCBI Taxonomy" id="258256"/>
    <lineage>
        <taxon>Bacteria</taxon>
        <taxon>Pseudomonadati</taxon>
        <taxon>Pseudomonadota</taxon>
        <taxon>Alphaproteobacteria</taxon>
        <taxon>Hyphomicrobiales</taxon>
        <taxon>Stappiaceae</taxon>
        <taxon>Pseudovibrio</taxon>
    </lineage>
</organism>
<dbReference type="RefSeq" id="WP_014287086.1">
    <property type="nucleotide sequence ID" value="NZ_FPBD01000009.1"/>
</dbReference>
<feature type="domain" description="RNA-binding S4" evidence="3">
    <location>
        <begin position="10"/>
        <end position="71"/>
    </location>
</feature>
<keyword evidence="1" id="KW-0694">RNA-binding</keyword>
<dbReference type="GO" id="GO:0003723">
    <property type="term" value="F:RNA binding"/>
    <property type="evidence" value="ECO:0007669"/>
    <property type="project" value="UniProtKB-KW"/>
</dbReference>
<dbReference type="InterPro" id="IPR002942">
    <property type="entry name" value="S4_RNA-bd"/>
</dbReference>
<proteinExistence type="predicted"/>
<dbReference type="Proteomes" id="UP000183371">
    <property type="component" value="Unassembled WGS sequence"/>
</dbReference>
<evidence type="ECO:0000256" key="2">
    <source>
        <dbReference type="SAM" id="MobiDB-lite"/>
    </source>
</evidence>
<evidence type="ECO:0000256" key="1">
    <source>
        <dbReference type="PROSITE-ProRule" id="PRU00182"/>
    </source>
</evidence>
<dbReference type="AlphaFoldDB" id="A0A1I7DP28"/>
<reference evidence="5" key="1">
    <citation type="submission" date="2016-10" db="EMBL/GenBank/DDBJ databases">
        <authorList>
            <person name="Varghese N."/>
            <person name="Submissions S."/>
        </authorList>
    </citation>
    <scope>NUCLEOTIDE SEQUENCE [LARGE SCALE GENOMIC DNA]</scope>
    <source>
        <strain evidence="5">DSM 17465</strain>
    </source>
</reference>
<name>A0A1I7DP28_9HYPH</name>
<dbReference type="SUPFAM" id="SSF55174">
    <property type="entry name" value="Alpha-L RNA-binding motif"/>
    <property type="match status" value="1"/>
</dbReference>
<feature type="compositionally biased region" description="Basic residues" evidence="2">
    <location>
        <begin position="113"/>
        <end position="122"/>
    </location>
</feature>
<dbReference type="PROSITE" id="PS50889">
    <property type="entry name" value="S4"/>
    <property type="match status" value="1"/>
</dbReference>
<dbReference type="Pfam" id="PF01479">
    <property type="entry name" value="S4"/>
    <property type="match status" value="1"/>
</dbReference>
<feature type="region of interest" description="Disordered" evidence="2">
    <location>
        <begin position="83"/>
        <end position="133"/>
    </location>
</feature>
<evidence type="ECO:0000259" key="3">
    <source>
        <dbReference type="SMART" id="SM00363"/>
    </source>
</evidence>
<dbReference type="Gene3D" id="3.10.290.10">
    <property type="entry name" value="RNA-binding S4 domain"/>
    <property type="match status" value="1"/>
</dbReference>
<gene>
    <name evidence="4" type="ORF">SAMN05444141_109245</name>
</gene>
<sequence>MATPEPQGSIRIDKWLWYARITKSRTLAQKLAVSGHVRLNKEKVSAAKAAVKPGDVLTITMPRRLLILKVLKLGTRRGPAPEAQTLYEDMSPPPPPKETQAPVAQREAGAGRPTKKDRRQIARIRGFNEIDPF</sequence>
<evidence type="ECO:0000313" key="5">
    <source>
        <dbReference type="Proteomes" id="UP000183371"/>
    </source>
</evidence>
<accession>A0A1I7DP28</accession>